<reference evidence="1 2" key="1">
    <citation type="submission" date="2024-02" db="EMBL/GenBank/DDBJ databases">
        <title>Marinospirillum sp. MEB 164 isolated from Lonar lake sediment.</title>
        <authorList>
            <person name="Joshi A."/>
            <person name="Thite S."/>
        </authorList>
    </citation>
    <scope>NUCLEOTIDE SEQUENCE [LARGE SCALE GENOMIC DNA]</scope>
    <source>
        <strain evidence="1 2">MEB164</strain>
    </source>
</reference>
<dbReference type="Pfam" id="PF07277">
    <property type="entry name" value="SapC"/>
    <property type="match status" value="1"/>
</dbReference>
<evidence type="ECO:0000313" key="1">
    <source>
        <dbReference type="EMBL" id="MFK7160064.1"/>
    </source>
</evidence>
<keyword evidence="2" id="KW-1185">Reference proteome</keyword>
<protein>
    <submittedName>
        <fullName evidence="1">SapC family protein</fullName>
    </submittedName>
</protein>
<dbReference type="Proteomes" id="UP001621714">
    <property type="component" value="Unassembled WGS sequence"/>
</dbReference>
<gene>
    <name evidence="1" type="ORF">V6U78_03325</name>
</gene>
<proteinExistence type="predicted"/>
<dbReference type="InterPro" id="IPR010836">
    <property type="entry name" value="SapC"/>
</dbReference>
<comment type="caution">
    <text evidence="1">The sequence shown here is derived from an EMBL/GenBank/DDBJ whole genome shotgun (WGS) entry which is preliminary data.</text>
</comment>
<sequence length="271" mass="30234">MPHYQALSRQQHQYAGVQPQSTFNFAAHQAVIPVLAEEVPHLLPTMALVFVPAQAEPAAHFQLMGLQSFLPDDNLYLHPDGRWLGGYQPAAYRGHPFKLLPEESSDRLVLCVQTDSPAFHEQSEEGDHSLFGADGQPSELVSNVLEFLRQVHQGQQMTSKAVDQLAQAGLLEPWKLNVQATAGEQDMGQTQLQGLYRINEDKLKQLSGAELENLARSGALSLAYSQLLSTHRLTGLARLYDLRQKIQQQLAPQQEVDLDRVFGAEEDVFKF</sequence>
<dbReference type="EMBL" id="JBANFI010000002">
    <property type="protein sequence ID" value="MFK7160064.1"/>
    <property type="molecule type" value="Genomic_DNA"/>
</dbReference>
<name>A0ABW8PUV8_9GAMM</name>
<evidence type="ECO:0000313" key="2">
    <source>
        <dbReference type="Proteomes" id="UP001621714"/>
    </source>
</evidence>
<dbReference type="RefSeq" id="WP_405337184.1">
    <property type="nucleotide sequence ID" value="NZ_JBANFI010000002.1"/>
</dbReference>
<organism evidence="1 2">
    <name type="scientific">Marinospirillum alkalitolerans</name>
    <dbReference type="NCBI Taxonomy" id="3123374"/>
    <lineage>
        <taxon>Bacteria</taxon>
        <taxon>Pseudomonadati</taxon>
        <taxon>Pseudomonadota</taxon>
        <taxon>Gammaproteobacteria</taxon>
        <taxon>Oceanospirillales</taxon>
        <taxon>Oceanospirillaceae</taxon>
        <taxon>Marinospirillum</taxon>
    </lineage>
</organism>
<accession>A0ABW8PUV8</accession>